<reference evidence="4" key="1">
    <citation type="submission" date="2025-08" db="UniProtKB">
        <authorList>
            <consortium name="RefSeq"/>
        </authorList>
    </citation>
    <scope>IDENTIFICATION</scope>
    <source>
        <tissue evidence="4">Whole larval tissue</tissue>
    </source>
</reference>
<feature type="signal peptide" evidence="2">
    <location>
        <begin position="1"/>
        <end position="22"/>
    </location>
</feature>
<dbReference type="AlphaFoldDB" id="A0A9R0DUP8"/>
<keyword evidence="3" id="KW-1185">Reference proteome</keyword>
<keyword evidence="2" id="KW-0732">Signal</keyword>
<gene>
    <name evidence="4" type="primary">LOC118263029</name>
</gene>
<proteinExistence type="predicted"/>
<dbReference type="Proteomes" id="UP000829999">
    <property type="component" value="Chromosome 12"/>
</dbReference>
<feature type="chain" id="PRO_5040225836" evidence="2">
    <location>
        <begin position="23"/>
        <end position="480"/>
    </location>
</feature>
<accession>A0A9R0DUP8</accession>
<evidence type="ECO:0000313" key="4">
    <source>
        <dbReference type="RefSeq" id="XP_050553236.1"/>
    </source>
</evidence>
<evidence type="ECO:0000256" key="2">
    <source>
        <dbReference type="SAM" id="SignalP"/>
    </source>
</evidence>
<feature type="compositionally biased region" description="Basic and acidic residues" evidence="1">
    <location>
        <begin position="50"/>
        <end position="60"/>
    </location>
</feature>
<feature type="compositionally biased region" description="Basic residues" evidence="1">
    <location>
        <begin position="398"/>
        <end position="408"/>
    </location>
</feature>
<feature type="region of interest" description="Disordered" evidence="1">
    <location>
        <begin position="38"/>
        <end position="80"/>
    </location>
</feature>
<evidence type="ECO:0000313" key="3">
    <source>
        <dbReference type="Proteomes" id="UP000829999"/>
    </source>
</evidence>
<feature type="compositionally biased region" description="Basic and acidic residues" evidence="1">
    <location>
        <begin position="447"/>
        <end position="458"/>
    </location>
</feature>
<organism evidence="3 4">
    <name type="scientific">Spodoptera frugiperda</name>
    <name type="common">Fall armyworm</name>
    <dbReference type="NCBI Taxonomy" id="7108"/>
    <lineage>
        <taxon>Eukaryota</taxon>
        <taxon>Metazoa</taxon>
        <taxon>Ecdysozoa</taxon>
        <taxon>Arthropoda</taxon>
        <taxon>Hexapoda</taxon>
        <taxon>Insecta</taxon>
        <taxon>Pterygota</taxon>
        <taxon>Neoptera</taxon>
        <taxon>Endopterygota</taxon>
        <taxon>Lepidoptera</taxon>
        <taxon>Glossata</taxon>
        <taxon>Ditrysia</taxon>
        <taxon>Noctuoidea</taxon>
        <taxon>Noctuidae</taxon>
        <taxon>Amphipyrinae</taxon>
        <taxon>Spodoptera</taxon>
    </lineage>
</organism>
<name>A0A9R0DUP8_SPOFR</name>
<feature type="region of interest" description="Disordered" evidence="1">
    <location>
        <begin position="398"/>
        <end position="480"/>
    </location>
</feature>
<evidence type="ECO:0000256" key="1">
    <source>
        <dbReference type="SAM" id="MobiDB-lite"/>
    </source>
</evidence>
<dbReference type="OrthoDB" id="7414903at2759"/>
<dbReference type="RefSeq" id="XP_050553236.1">
    <property type="nucleotide sequence ID" value="XM_050697279.1"/>
</dbReference>
<protein>
    <submittedName>
        <fullName evidence="4">Uncharacterized protein LOC118263029 isoform X1</fullName>
    </submittedName>
</protein>
<dbReference type="GeneID" id="118263029"/>
<feature type="compositionally biased region" description="Basic and acidic residues" evidence="1">
    <location>
        <begin position="413"/>
        <end position="435"/>
    </location>
</feature>
<sequence>MEFTVIFFLITIIFQNVYDCNGRKYSDTFRLRQAQRRNYRQNEDSDDSEINNRRFNDYPRSKSRRGNWPQTPEEEFRRNGHRHDNVNILRLGSVEIDDSQLDLKHADVKILPLSEEKFVIALLKVPDTVPQRTHSRNSNQYDERRNRRSQSFLNNLQILSQNNNLSAQDTLLQKYAKKYRNYHLEMTKKRIEQLQWENNWILYRTPHLEGIVNTALTPQISLKSYLRNFKVTRLEDVVQHYSKLQEETEQNDLINDLTQPEDKANEEIFKLYQPLNYKMRTSNLYENSLSDVPLERLINAHRKLEQEIDRRKTLLEKYSNILTLKSLKEISQSRPIISRPETKKQVVEIKEAEIVHNATEAQTENSTTHPSAIEEKRKIAEEFLSNYKLIAPLFPRKPKKVGKSKKSKSLLGSEDKTEKSVRLRARTDSNEDLHVLRSGTDPTESPPKQHKEEKEKPRPTLMSSPRGIITYAKRRGINEY</sequence>